<comment type="similarity">
    <text evidence="1">Belongs to the UPF0216 family.</text>
</comment>
<dbReference type="PIRSF" id="PIRSF005264">
    <property type="entry name" value="UCP005264"/>
    <property type="match status" value="1"/>
</dbReference>
<accession>A6UT39</accession>
<gene>
    <name evidence="2" type="ordered locus">Maeo_0069</name>
</gene>
<dbReference type="HAMAP" id="MF_00585">
    <property type="entry name" value="UPF0216"/>
    <property type="match status" value="1"/>
</dbReference>
<dbReference type="GeneID" id="5326600"/>
<dbReference type="KEGG" id="mae:Maeo_0069"/>
<dbReference type="NCBIfam" id="NF003153">
    <property type="entry name" value="PRK04115.1"/>
    <property type="match status" value="1"/>
</dbReference>
<dbReference type="STRING" id="419665.Maeo_0069"/>
<dbReference type="eggNOG" id="arCOG01921">
    <property type="taxonomic scope" value="Archaea"/>
</dbReference>
<reference evidence="2" key="1">
    <citation type="submission" date="2007-06" db="EMBL/GenBank/DDBJ databases">
        <title>Complete sequence of Methanococcus aeolicus Nankai-3.</title>
        <authorList>
            <consortium name="US DOE Joint Genome Institute"/>
            <person name="Copeland A."/>
            <person name="Lucas S."/>
            <person name="Lapidus A."/>
            <person name="Barry K."/>
            <person name="Glavina del Rio T."/>
            <person name="Dalin E."/>
            <person name="Tice H."/>
            <person name="Pitluck S."/>
            <person name="Chain P."/>
            <person name="Malfatti S."/>
            <person name="Shin M."/>
            <person name="Vergez L."/>
            <person name="Schmutz J."/>
            <person name="Larimer F."/>
            <person name="Land M."/>
            <person name="Hauser L."/>
            <person name="Kyrpides N."/>
            <person name="Lykidis A."/>
            <person name="Sieprawska-Lupa M."/>
            <person name="Whitman W.B."/>
            <person name="Richardson P."/>
        </authorList>
    </citation>
    <scope>NUCLEOTIDE SEQUENCE [LARGE SCALE GENOMIC DNA]</scope>
    <source>
        <strain evidence="2">Nankai-3</strain>
    </source>
</reference>
<dbReference type="AlphaFoldDB" id="A6UT39"/>
<name>A6UT39_META3</name>
<protein>
    <recommendedName>
        <fullName evidence="1">UPF0216 protein Maeo_0069</fullName>
    </recommendedName>
</protein>
<organism evidence="2 3">
    <name type="scientific">Methanococcus aeolicus (strain ATCC BAA-1280 / DSM 17508 / OCM 812 / Nankai-3)</name>
    <dbReference type="NCBI Taxonomy" id="419665"/>
    <lineage>
        <taxon>Archaea</taxon>
        <taxon>Methanobacteriati</taxon>
        <taxon>Methanobacteriota</taxon>
        <taxon>Methanomada group</taxon>
        <taxon>Methanococci</taxon>
        <taxon>Methanococcales</taxon>
        <taxon>Methanococcaceae</taxon>
        <taxon>Methanococcus</taxon>
    </lineage>
</organism>
<evidence type="ECO:0000256" key="1">
    <source>
        <dbReference type="HAMAP-Rule" id="MF_00585"/>
    </source>
</evidence>
<dbReference type="HOGENOM" id="CLU_146474_1_0_2"/>
<dbReference type="OrthoDB" id="18795at2157"/>
<dbReference type="Pfam" id="PF01886">
    <property type="entry name" value="DUF61"/>
    <property type="match status" value="1"/>
</dbReference>
<dbReference type="InterPro" id="IPR002746">
    <property type="entry name" value="UPF0216"/>
</dbReference>
<dbReference type="Proteomes" id="UP000001106">
    <property type="component" value="Chromosome"/>
</dbReference>
<dbReference type="RefSeq" id="WP_011972793.1">
    <property type="nucleotide sequence ID" value="NC_009635.1"/>
</dbReference>
<evidence type="ECO:0000313" key="3">
    <source>
        <dbReference type="Proteomes" id="UP000001106"/>
    </source>
</evidence>
<proteinExistence type="inferred from homology"/>
<keyword evidence="3" id="KW-1185">Reference proteome</keyword>
<evidence type="ECO:0000313" key="2">
    <source>
        <dbReference type="EMBL" id="ABR55661.1"/>
    </source>
</evidence>
<sequence>MDDKTIKGFLHGLNTNFKRKKLHELLNEDKPFVIIGGKRHRIKKRELNLIKELNASENLKIPIPLEVDASLGDGTVIISGIEEVKIISKILNKDINLFEENKIMYIYKPELRILRRELPTTTNYLFRMGL</sequence>
<dbReference type="EMBL" id="CP000743">
    <property type="protein sequence ID" value="ABR55661.1"/>
    <property type="molecule type" value="Genomic_DNA"/>
</dbReference>